<dbReference type="SUPFAM" id="SSF53474">
    <property type="entry name" value="alpha/beta-Hydrolases"/>
    <property type="match status" value="1"/>
</dbReference>
<comment type="caution">
    <text evidence="3">The sequence shown here is derived from an EMBL/GenBank/DDBJ whole genome shotgun (WGS) entry which is preliminary data.</text>
</comment>
<dbReference type="PANTHER" id="PTHR48081:SF31">
    <property type="entry name" value="STERYL ACETYL HYDROLASE MUG81-RELATED"/>
    <property type="match status" value="1"/>
</dbReference>
<dbReference type="Pfam" id="PF07859">
    <property type="entry name" value="Abhydrolase_3"/>
    <property type="match status" value="1"/>
</dbReference>
<dbReference type="InterPro" id="IPR029058">
    <property type="entry name" value="AB_hydrolase_fold"/>
</dbReference>
<dbReference type="InterPro" id="IPR013094">
    <property type="entry name" value="AB_hydrolase_3"/>
</dbReference>
<organism evidence="3 4">
    <name type="scientific">Seiridium cardinale</name>
    <dbReference type="NCBI Taxonomy" id="138064"/>
    <lineage>
        <taxon>Eukaryota</taxon>
        <taxon>Fungi</taxon>
        <taxon>Dikarya</taxon>
        <taxon>Ascomycota</taxon>
        <taxon>Pezizomycotina</taxon>
        <taxon>Sordariomycetes</taxon>
        <taxon>Xylariomycetidae</taxon>
        <taxon>Amphisphaeriales</taxon>
        <taxon>Sporocadaceae</taxon>
        <taxon>Seiridium</taxon>
    </lineage>
</organism>
<evidence type="ECO:0000259" key="2">
    <source>
        <dbReference type="Pfam" id="PF07859"/>
    </source>
</evidence>
<sequence>MNPSLTVFEKADLAFRLPFLFLPQVLLNCLRCVSLAWWRGLPIRLYVSCGIIRTFLGCFSPRQIQVISLTPLETYKQWTAKKAAAARKSDDSLALSRLKVNIEELPDGQSFLLWIGNRQNASKYVLFFPGGGFIAPLTSGHLEWCFRSYVSTRKGDPEVAVAVLQYTLCPAARHPTQLSQASAALRSMIDSGIRAGSIVVGGDSAGGNLTAQLLGHLAHGAIPFSPSEPLAGAFLVSPWVSRFTNTRSFLDNEYIDMLSSNHAKASARNFLAQPIEEQTSIDKGQERTMPLDGGGEWLDNWGEVTKALYVAVGANEVFRDQGIRIAEIARSRNKDMDVRLEVAETDAHDFVLLEGVMAFAAREDSDTPISRLARHRSVVMSFFKASS</sequence>
<evidence type="ECO:0000256" key="1">
    <source>
        <dbReference type="ARBA" id="ARBA00022801"/>
    </source>
</evidence>
<name>A0ABR2XTJ2_9PEZI</name>
<dbReference type="PANTHER" id="PTHR48081">
    <property type="entry name" value="AB HYDROLASE SUPERFAMILY PROTEIN C4A8.06C"/>
    <property type="match status" value="1"/>
</dbReference>
<evidence type="ECO:0000313" key="3">
    <source>
        <dbReference type="EMBL" id="KAK9777007.1"/>
    </source>
</evidence>
<dbReference type="Proteomes" id="UP001465668">
    <property type="component" value="Unassembled WGS sequence"/>
</dbReference>
<keyword evidence="4" id="KW-1185">Reference proteome</keyword>
<gene>
    <name evidence="3" type="ORF">SCAR479_06408</name>
</gene>
<feature type="domain" description="Alpha/beta hydrolase fold-3" evidence="2">
    <location>
        <begin position="125"/>
        <end position="351"/>
    </location>
</feature>
<evidence type="ECO:0000313" key="4">
    <source>
        <dbReference type="Proteomes" id="UP001465668"/>
    </source>
</evidence>
<proteinExistence type="predicted"/>
<dbReference type="Gene3D" id="3.40.50.1820">
    <property type="entry name" value="alpha/beta hydrolase"/>
    <property type="match status" value="1"/>
</dbReference>
<protein>
    <submittedName>
        <fullName evidence="3">Alpha/Beta hydrolase protein</fullName>
    </submittedName>
</protein>
<keyword evidence="1 3" id="KW-0378">Hydrolase</keyword>
<reference evidence="3 4" key="1">
    <citation type="submission" date="2024-02" db="EMBL/GenBank/DDBJ databases">
        <title>First draft genome assembly of two strains of Seiridium cardinale.</title>
        <authorList>
            <person name="Emiliani G."/>
            <person name="Scali E."/>
        </authorList>
    </citation>
    <scope>NUCLEOTIDE SEQUENCE [LARGE SCALE GENOMIC DNA]</scope>
    <source>
        <strain evidence="3 4">BM-138-000479</strain>
    </source>
</reference>
<dbReference type="EMBL" id="JARVKM010000024">
    <property type="protein sequence ID" value="KAK9777007.1"/>
    <property type="molecule type" value="Genomic_DNA"/>
</dbReference>
<dbReference type="InterPro" id="IPR050300">
    <property type="entry name" value="GDXG_lipolytic_enzyme"/>
</dbReference>
<accession>A0ABR2XTJ2</accession>
<dbReference type="GO" id="GO:0016787">
    <property type="term" value="F:hydrolase activity"/>
    <property type="evidence" value="ECO:0007669"/>
    <property type="project" value="UniProtKB-KW"/>
</dbReference>